<dbReference type="Proteomes" id="UP000759131">
    <property type="component" value="Unassembled WGS sequence"/>
</dbReference>
<dbReference type="GO" id="GO:0006032">
    <property type="term" value="P:chitin catabolic process"/>
    <property type="evidence" value="ECO:0007669"/>
    <property type="project" value="TreeGrafter"/>
</dbReference>
<dbReference type="Pfam" id="PF00704">
    <property type="entry name" value="Glyco_hydro_18"/>
    <property type="match status" value="1"/>
</dbReference>
<dbReference type="GO" id="GO:0005576">
    <property type="term" value="C:extracellular region"/>
    <property type="evidence" value="ECO:0007669"/>
    <property type="project" value="TreeGrafter"/>
</dbReference>
<name>A0A7R9KX22_9ACAR</name>
<dbReference type="GO" id="GO:0008061">
    <property type="term" value="F:chitin binding"/>
    <property type="evidence" value="ECO:0007669"/>
    <property type="project" value="InterPro"/>
</dbReference>
<dbReference type="Gene3D" id="3.10.50.10">
    <property type="match status" value="1"/>
</dbReference>
<evidence type="ECO:0000256" key="2">
    <source>
        <dbReference type="ARBA" id="ARBA00023295"/>
    </source>
</evidence>
<keyword evidence="2 3" id="KW-0326">Glycosidase</keyword>
<dbReference type="SMART" id="SM00636">
    <property type="entry name" value="Glyco_18"/>
    <property type="match status" value="1"/>
</dbReference>
<evidence type="ECO:0000256" key="4">
    <source>
        <dbReference type="RuleBase" id="RU004453"/>
    </source>
</evidence>
<dbReference type="InterPro" id="IPR017853">
    <property type="entry name" value="GH"/>
</dbReference>
<protein>
    <recommendedName>
        <fullName evidence="5">GH18 domain-containing protein</fullName>
    </recommendedName>
</protein>
<dbReference type="InterPro" id="IPR011583">
    <property type="entry name" value="Chitinase_II/V-like_cat"/>
</dbReference>
<dbReference type="PANTHER" id="PTHR11177:SF317">
    <property type="entry name" value="CHITINASE 12-RELATED"/>
    <property type="match status" value="1"/>
</dbReference>
<dbReference type="PROSITE" id="PS01095">
    <property type="entry name" value="GH18_1"/>
    <property type="match status" value="1"/>
</dbReference>
<dbReference type="EMBL" id="OC863433">
    <property type="protein sequence ID" value="CAD7630996.1"/>
    <property type="molecule type" value="Genomic_DNA"/>
</dbReference>
<dbReference type="InterPro" id="IPR050314">
    <property type="entry name" value="Glycosyl_Hydrlase_18"/>
</dbReference>
<proteinExistence type="inferred from homology"/>
<reference evidence="6" key="1">
    <citation type="submission" date="2020-11" db="EMBL/GenBank/DDBJ databases">
        <authorList>
            <person name="Tran Van P."/>
        </authorList>
    </citation>
    <scope>NUCLEOTIDE SEQUENCE</scope>
</reference>
<dbReference type="GO" id="GO:0005975">
    <property type="term" value="P:carbohydrate metabolic process"/>
    <property type="evidence" value="ECO:0007669"/>
    <property type="project" value="InterPro"/>
</dbReference>
<evidence type="ECO:0000259" key="5">
    <source>
        <dbReference type="PROSITE" id="PS51910"/>
    </source>
</evidence>
<dbReference type="Gene3D" id="3.20.20.80">
    <property type="entry name" value="Glycosidases"/>
    <property type="match status" value="1"/>
</dbReference>
<feature type="domain" description="GH18" evidence="5">
    <location>
        <begin position="28"/>
        <end position="384"/>
    </location>
</feature>
<dbReference type="PANTHER" id="PTHR11177">
    <property type="entry name" value="CHITINASE"/>
    <property type="match status" value="1"/>
</dbReference>
<sequence length="396" mass="44874">MSDDRCALSLILHRNYDNHQALLTVAKPKVICYWPNWRVDSGGDDRHVPENIDPTLCTHIHHAFHVYDQQHNVVRDSAGPQPDLYRRLHALKSKNPDVKIIVSMGGWGQPDAQYSHLVADEGLRLGFIKNTIAYLHKYQFDGLDIDWEFPVCWAADCNKGPKADKPNFATLLRELRKAFDKENPRLSLSAALGSTEDIAQQAYDFNALAQTLDYASIMTYDWAGPWEGKTDHHSKYQQCINMANWFASKGLPKDKICMGVPFYGHTFNLKNAGQHWMGAPITGSGKTPHGEGDNAWYREMCDLVKNKGWTKEDPDQGHDPISYHGTTWVGYDDPYQAYDKSKWVKDNGFGGIIVWEITQDDFHPKCCSVAYPMLRAINHGLYGTGQGPETYGCEHK</sequence>
<evidence type="ECO:0000313" key="7">
    <source>
        <dbReference type="Proteomes" id="UP000759131"/>
    </source>
</evidence>
<gene>
    <name evidence="6" type="ORF">OSB1V03_LOCUS11407</name>
</gene>
<dbReference type="SUPFAM" id="SSF54556">
    <property type="entry name" value="Chitinase insertion domain"/>
    <property type="match status" value="1"/>
</dbReference>
<comment type="similarity">
    <text evidence="4">Belongs to the glycosyl hydrolase 18 family.</text>
</comment>
<organism evidence="6">
    <name type="scientific">Medioppia subpectinata</name>
    <dbReference type="NCBI Taxonomy" id="1979941"/>
    <lineage>
        <taxon>Eukaryota</taxon>
        <taxon>Metazoa</taxon>
        <taxon>Ecdysozoa</taxon>
        <taxon>Arthropoda</taxon>
        <taxon>Chelicerata</taxon>
        <taxon>Arachnida</taxon>
        <taxon>Acari</taxon>
        <taxon>Acariformes</taxon>
        <taxon>Sarcoptiformes</taxon>
        <taxon>Oribatida</taxon>
        <taxon>Brachypylina</taxon>
        <taxon>Oppioidea</taxon>
        <taxon>Oppiidae</taxon>
        <taxon>Medioppia</taxon>
    </lineage>
</organism>
<keyword evidence="7" id="KW-1185">Reference proteome</keyword>
<dbReference type="PROSITE" id="PS51910">
    <property type="entry name" value="GH18_2"/>
    <property type="match status" value="1"/>
</dbReference>
<keyword evidence="1 3" id="KW-0378">Hydrolase</keyword>
<dbReference type="AlphaFoldDB" id="A0A7R9KX22"/>
<evidence type="ECO:0000313" key="6">
    <source>
        <dbReference type="EMBL" id="CAD7630996.1"/>
    </source>
</evidence>
<dbReference type="SUPFAM" id="SSF51445">
    <property type="entry name" value="(Trans)glycosidases"/>
    <property type="match status" value="1"/>
</dbReference>
<evidence type="ECO:0000256" key="3">
    <source>
        <dbReference type="RuleBase" id="RU000489"/>
    </source>
</evidence>
<dbReference type="OrthoDB" id="6430753at2759"/>
<dbReference type="EMBL" id="CAJPIZ010008858">
    <property type="protein sequence ID" value="CAG2111426.1"/>
    <property type="molecule type" value="Genomic_DNA"/>
</dbReference>
<evidence type="ECO:0000256" key="1">
    <source>
        <dbReference type="ARBA" id="ARBA00022801"/>
    </source>
</evidence>
<dbReference type="GO" id="GO:0004568">
    <property type="term" value="F:chitinase activity"/>
    <property type="evidence" value="ECO:0007669"/>
    <property type="project" value="TreeGrafter"/>
</dbReference>
<accession>A0A7R9KX22</accession>
<dbReference type="InterPro" id="IPR001223">
    <property type="entry name" value="Glyco_hydro18_cat"/>
</dbReference>
<dbReference type="InterPro" id="IPR001579">
    <property type="entry name" value="Glyco_hydro_18_chit_AS"/>
</dbReference>
<dbReference type="InterPro" id="IPR029070">
    <property type="entry name" value="Chitinase_insertion_sf"/>
</dbReference>